<evidence type="ECO:0000313" key="3">
    <source>
        <dbReference type="EMBL" id="SET87816.1"/>
    </source>
</evidence>
<dbReference type="PANTHER" id="PTHR46558">
    <property type="entry name" value="TRACRIPTIONAL REGULATORY PROTEIN-RELATED-RELATED"/>
    <property type="match status" value="1"/>
</dbReference>
<dbReference type="RefSeq" id="WP_092356912.1">
    <property type="nucleotide sequence ID" value="NZ_FOIN01000062.1"/>
</dbReference>
<dbReference type="Proteomes" id="UP000198558">
    <property type="component" value="Unassembled WGS sequence"/>
</dbReference>
<evidence type="ECO:0000259" key="2">
    <source>
        <dbReference type="PROSITE" id="PS50943"/>
    </source>
</evidence>
<dbReference type="GeneID" id="78289611"/>
<dbReference type="GO" id="GO:0003677">
    <property type="term" value="F:DNA binding"/>
    <property type="evidence" value="ECO:0007669"/>
    <property type="project" value="UniProtKB-KW"/>
</dbReference>
<dbReference type="PANTHER" id="PTHR46558:SF11">
    <property type="entry name" value="HTH-TYPE TRANSCRIPTIONAL REGULATOR XRE"/>
    <property type="match status" value="1"/>
</dbReference>
<dbReference type="SUPFAM" id="SSF47413">
    <property type="entry name" value="lambda repressor-like DNA-binding domains"/>
    <property type="match status" value="1"/>
</dbReference>
<organism evidence="3 4">
    <name type="scientific">Thomasclavelia cocleata</name>
    <dbReference type="NCBI Taxonomy" id="69824"/>
    <lineage>
        <taxon>Bacteria</taxon>
        <taxon>Bacillati</taxon>
        <taxon>Bacillota</taxon>
        <taxon>Erysipelotrichia</taxon>
        <taxon>Erysipelotrichales</taxon>
        <taxon>Coprobacillaceae</taxon>
        <taxon>Thomasclavelia</taxon>
    </lineage>
</organism>
<dbReference type="OrthoDB" id="2064916at2"/>
<sequence length="80" mass="9633">MVVYKRIRDLREDKDLTQRELANYLNVSQKSYSRYERGERTITPEMLSKIATFHETSVDYLLERTDDKTAYSKKENHSNR</sequence>
<dbReference type="AlphaFoldDB" id="A0A1I0HVE7"/>
<feature type="domain" description="HTH cro/C1-type" evidence="2">
    <location>
        <begin position="7"/>
        <end position="61"/>
    </location>
</feature>
<dbReference type="PROSITE" id="PS50943">
    <property type="entry name" value="HTH_CROC1"/>
    <property type="match status" value="1"/>
</dbReference>
<evidence type="ECO:0000313" key="4">
    <source>
        <dbReference type="Proteomes" id="UP000198558"/>
    </source>
</evidence>
<dbReference type="SMART" id="SM00530">
    <property type="entry name" value="HTH_XRE"/>
    <property type="match status" value="1"/>
</dbReference>
<keyword evidence="1" id="KW-0238">DNA-binding</keyword>
<evidence type="ECO:0000256" key="1">
    <source>
        <dbReference type="ARBA" id="ARBA00023125"/>
    </source>
</evidence>
<keyword evidence="4" id="KW-1185">Reference proteome</keyword>
<dbReference type="InterPro" id="IPR010982">
    <property type="entry name" value="Lambda_DNA-bd_dom_sf"/>
</dbReference>
<proteinExistence type="predicted"/>
<dbReference type="EMBL" id="FOIN01000062">
    <property type="protein sequence ID" value="SET87816.1"/>
    <property type="molecule type" value="Genomic_DNA"/>
</dbReference>
<dbReference type="CDD" id="cd00093">
    <property type="entry name" value="HTH_XRE"/>
    <property type="match status" value="1"/>
</dbReference>
<dbReference type="Gene3D" id="1.10.260.40">
    <property type="entry name" value="lambda repressor-like DNA-binding domains"/>
    <property type="match status" value="1"/>
</dbReference>
<gene>
    <name evidence="3" type="ORF">SAMN04489758_16214</name>
</gene>
<reference evidence="4" key="1">
    <citation type="submission" date="2016-10" db="EMBL/GenBank/DDBJ databases">
        <authorList>
            <person name="Varghese N."/>
            <person name="Submissions S."/>
        </authorList>
    </citation>
    <scope>NUCLEOTIDE SEQUENCE [LARGE SCALE GENOMIC DNA]</scope>
    <source>
        <strain evidence="4">DSM 1551</strain>
    </source>
</reference>
<dbReference type="InterPro" id="IPR001387">
    <property type="entry name" value="Cro/C1-type_HTH"/>
</dbReference>
<protein>
    <submittedName>
        <fullName evidence="3">Helix-turn-helix domain-containing protein</fullName>
    </submittedName>
</protein>
<accession>A0A1I0HVE7</accession>
<dbReference type="Pfam" id="PF01381">
    <property type="entry name" value="HTH_3"/>
    <property type="match status" value="1"/>
</dbReference>
<name>A0A1I0HVE7_9FIRM</name>